<feature type="region of interest" description="Disordered" evidence="1">
    <location>
        <begin position="86"/>
        <end position="182"/>
    </location>
</feature>
<dbReference type="RefSeq" id="XP_027773182.1">
    <property type="nucleotide sequence ID" value="XM_027917381.1"/>
</dbReference>
<dbReference type="PANTHER" id="PTHR35711:SF3">
    <property type="entry name" value="PROSTATIC SPERMINE-BINDING PROTEIN-LIKE"/>
    <property type="match status" value="1"/>
</dbReference>
<keyword evidence="2" id="KW-1185">Reference proteome</keyword>
<name>A0ABM1VBR4_SOLPN</name>
<reference evidence="2" key="1">
    <citation type="journal article" date="2014" name="Nat. Genet.">
        <title>The genome of the stress-tolerant wild tomato species Solanum pennellii.</title>
        <authorList>
            <person name="Bolger A."/>
            <person name="Scossa F."/>
            <person name="Bolger M.E."/>
            <person name="Lanz C."/>
            <person name="Maumus F."/>
            <person name="Tohge T."/>
            <person name="Quesneville H."/>
            <person name="Alseekh S."/>
            <person name="Sorensen I."/>
            <person name="Lichtenstein G."/>
            <person name="Fich E.A."/>
            <person name="Conte M."/>
            <person name="Keller H."/>
            <person name="Schneeberger K."/>
            <person name="Schwacke R."/>
            <person name="Ofner I."/>
            <person name="Vrebalov J."/>
            <person name="Xu Y."/>
            <person name="Osorio S."/>
            <person name="Aflitos S.A."/>
            <person name="Schijlen E."/>
            <person name="Jimenez-Gomez J.M."/>
            <person name="Ryngajllo M."/>
            <person name="Kimura S."/>
            <person name="Kumar R."/>
            <person name="Koenig D."/>
            <person name="Headland L.R."/>
            <person name="Maloof J.N."/>
            <person name="Sinha N."/>
            <person name="van Ham R.C."/>
            <person name="Lankhorst R.K."/>
            <person name="Mao L."/>
            <person name="Vogel A."/>
            <person name="Arsova B."/>
            <person name="Panstruga R."/>
            <person name="Fei Z."/>
            <person name="Rose J.K."/>
            <person name="Zamir D."/>
            <person name="Carrari F."/>
            <person name="Giovannoni J.J."/>
            <person name="Weigel D."/>
            <person name="Usadel B."/>
            <person name="Fernie A.R."/>
        </authorList>
    </citation>
    <scope>NUCLEOTIDE SEQUENCE [LARGE SCALE GENOMIC DNA]</scope>
    <source>
        <strain evidence="2">cv. LA0716</strain>
    </source>
</reference>
<dbReference type="GeneID" id="107021243"/>
<evidence type="ECO:0000313" key="2">
    <source>
        <dbReference type="Proteomes" id="UP000694930"/>
    </source>
</evidence>
<proteinExistence type="predicted"/>
<feature type="compositionally biased region" description="Basic and acidic residues" evidence="1">
    <location>
        <begin position="86"/>
        <end position="101"/>
    </location>
</feature>
<organism evidence="2 3">
    <name type="scientific">Solanum pennellii</name>
    <name type="common">Tomato</name>
    <name type="synonym">Lycopersicon pennellii</name>
    <dbReference type="NCBI Taxonomy" id="28526"/>
    <lineage>
        <taxon>Eukaryota</taxon>
        <taxon>Viridiplantae</taxon>
        <taxon>Streptophyta</taxon>
        <taxon>Embryophyta</taxon>
        <taxon>Tracheophyta</taxon>
        <taxon>Spermatophyta</taxon>
        <taxon>Magnoliopsida</taxon>
        <taxon>eudicotyledons</taxon>
        <taxon>Gunneridae</taxon>
        <taxon>Pentapetalae</taxon>
        <taxon>asterids</taxon>
        <taxon>lamiids</taxon>
        <taxon>Solanales</taxon>
        <taxon>Solanaceae</taxon>
        <taxon>Solanoideae</taxon>
        <taxon>Solaneae</taxon>
        <taxon>Solanum</taxon>
        <taxon>Solanum subgen. Lycopersicon</taxon>
    </lineage>
</organism>
<dbReference type="PANTHER" id="PTHR35711">
    <property type="entry name" value="EXPRESSED PROTEIN"/>
    <property type="match status" value="1"/>
</dbReference>
<protein>
    <submittedName>
        <fullName evidence="3">Acidic leucine-rich nuclear phosphoprotein 32 family member B-like isoform X1</fullName>
    </submittedName>
</protein>
<evidence type="ECO:0000313" key="3">
    <source>
        <dbReference type="RefSeq" id="XP_027773182.1"/>
    </source>
</evidence>
<reference evidence="3" key="2">
    <citation type="submission" date="2025-08" db="UniProtKB">
        <authorList>
            <consortium name="RefSeq"/>
        </authorList>
    </citation>
    <scope>IDENTIFICATION</scope>
</reference>
<sequence>MDMETFPTSNVAVQTMICSLLLQTAQKSLLSLLLMIEFLRLYPDLVVVERRYPKIMFFSFLFIFLFVCEFECSLDPRSYYRFPFGELKEGTVPDNEPKDSSETDDENEDTDNDEDDDAEDEEVSDDDDEDSDGDDADANEGSDDDSDEEEDDDDDSDDEDEDDEDDEDDEEEDNQPPYTKMK</sequence>
<feature type="compositionally biased region" description="Acidic residues" evidence="1">
    <location>
        <begin position="102"/>
        <end position="174"/>
    </location>
</feature>
<dbReference type="Proteomes" id="UP000694930">
    <property type="component" value="Chromosome 6"/>
</dbReference>
<evidence type="ECO:0000256" key="1">
    <source>
        <dbReference type="SAM" id="MobiDB-lite"/>
    </source>
</evidence>
<accession>A0ABM1VBR4</accession>
<gene>
    <name evidence="3" type="primary">LOC107021243</name>
</gene>